<keyword evidence="2" id="KW-0805">Transcription regulation</keyword>
<dbReference type="OrthoDB" id="9782655at2"/>
<protein>
    <submittedName>
        <fullName evidence="6">Response regulator</fullName>
    </submittedName>
</protein>
<evidence type="ECO:0000259" key="5">
    <source>
        <dbReference type="PROSITE" id="PS50110"/>
    </source>
</evidence>
<evidence type="ECO:0000313" key="7">
    <source>
        <dbReference type="Proteomes" id="UP000298588"/>
    </source>
</evidence>
<keyword evidence="3" id="KW-0804">Transcription</keyword>
<dbReference type="Gene3D" id="3.40.50.2300">
    <property type="match status" value="1"/>
</dbReference>
<proteinExistence type="predicted"/>
<sequence length="125" mass="13843">MVAARGPVFVIDDDEAVRKSLKFVLELEGLDVVLFRDGEAFLAHVDRTTDGCLLVDHFMPVMTGVELMLELRTRQVVLPAILMTVQPSDELDHRARATGFTHVLEKPLNGGTLIEAIRLALAHRA</sequence>
<dbReference type="Proteomes" id="UP000298588">
    <property type="component" value="Chromosome"/>
</dbReference>
<evidence type="ECO:0000256" key="2">
    <source>
        <dbReference type="ARBA" id="ARBA00023015"/>
    </source>
</evidence>
<evidence type="ECO:0000256" key="4">
    <source>
        <dbReference type="PROSITE-ProRule" id="PRU00169"/>
    </source>
</evidence>
<dbReference type="InterPro" id="IPR050595">
    <property type="entry name" value="Bact_response_regulator"/>
</dbReference>
<dbReference type="InterPro" id="IPR011006">
    <property type="entry name" value="CheY-like_superfamily"/>
</dbReference>
<evidence type="ECO:0000256" key="1">
    <source>
        <dbReference type="ARBA" id="ARBA00022553"/>
    </source>
</evidence>
<dbReference type="PANTHER" id="PTHR44591:SF3">
    <property type="entry name" value="RESPONSE REGULATORY DOMAIN-CONTAINING PROTEIN"/>
    <property type="match status" value="1"/>
</dbReference>
<name>A0A4D7QGQ7_9HYPH</name>
<dbReference type="PANTHER" id="PTHR44591">
    <property type="entry name" value="STRESS RESPONSE REGULATOR PROTEIN 1"/>
    <property type="match status" value="1"/>
</dbReference>
<feature type="modified residue" description="4-aspartylphosphate" evidence="4">
    <location>
        <position position="56"/>
    </location>
</feature>
<dbReference type="GO" id="GO:0000160">
    <property type="term" value="P:phosphorelay signal transduction system"/>
    <property type="evidence" value="ECO:0007669"/>
    <property type="project" value="InterPro"/>
</dbReference>
<evidence type="ECO:0000256" key="3">
    <source>
        <dbReference type="ARBA" id="ARBA00023163"/>
    </source>
</evidence>
<feature type="domain" description="Response regulatory" evidence="5">
    <location>
        <begin position="7"/>
        <end position="121"/>
    </location>
</feature>
<dbReference type="RefSeq" id="WP_137099769.1">
    <property type="nucleotide sequence ID" value="NZ_CP039865.1"/>
</dbReference>
<dbReference type="SUPFAM" id="SSF52172">
    <property type="entry name" value="CheY-like"/>
    <property type="match status" value="1"/>
</dbReference>
<reference evidence="6 7" key="1">
    <citation type="submission" date="2019-04" db="EMBL/GenBank/DDBJ databases">
        <title>Phreatobacter aquaticus sp. nov.</title>
        <authorList>
            <person name="Choi A."/>
            <person name="Baek K."/>
        </authorList>
    </citation>
    <scope>NUCLEOTIDE SEQUENCE [LARGE SCALE GENOMIC DNA]</scope>
    <source>
        <strain evidence="6 7">NMCR1094</strain>
    </source>
</reference>
<accession>A0A4D7QGQ7</accession>
<dbReference type="AlphaFoldDB" id="A0A4D7QGQ7"/>
<dbReference type="PROSITE" id="PS50110">
    <property type="entry name" value="RESPONSE_REGULATORY"/>
    <property type="match status" value="1"/>
</dbReference>
<evidence type="ECO:0000313" key="6">
    <source>
        <dbReference type="EMBL" id="QCK86438.1"/>
    </source>
</evidence>
<organism evidence="6 7">
    <name type="scientific">Phreatobacter aquaticus</name>
    <dbReference type="NCBI Taxonomy" id="2570229"/>
    <lineage>
        <taxon>Bacteria</taxon>
        <taxon>Pseudomonadati</taxon>
        <taxon>Pseudomonadota</taxon>
        <taxon>Alphaproteobacteria</taxon>
        <taxon>Hyphomicrobiales</taxon>
        <taxon>Phreatobacteraceae</taxon>
        <taxon>Phreatobacter</taxon>
    </lineage>
</organism>
<dbReference type="InterPro" id="IPR001789">
    <property type="entry name" value="Sig_transdc_resp-reg_receiver"/>
</dbReference>
<dbReference type="SMART" id="SM00448">
    <property type="entry name" value="REC"/>
    <property type="match status" value="1"/>
</dbReference>
<keyword evidence="1 4" id="KW-0597">Phosphoprotein</keyword>
<dbReference type="Pfam" id="PF00072">
    <property type="entry name" value="Response_reg"/>
    <property type="match status" value="1"/>
</dbReference>
<gene>
    <name evidence="6" type="ORF">E8L99_12080</name>
</gene>
<dbReference type="EMBL" id="CP039865">
    <property type="protein sequence ID" value="QCK86438.1"/>
    <property type="molecule type" value="Genomic_DNA"/>
</dbReference>
<keyword evidence="7" id="KW-1185">Reference proteome</keyword>
<dbReference type="KEGG" id="paqt:E8L99_12080"/>